<evidence type="ECO:0000313" key="5">
    <source>
        <dbReference type="Proteomes" id="UP001233172"/>
    </source>
</evidence>
<name>A0AAD8FAW6_BIOPF</name>
<reference evidence="4" key="2">
    <citation type="submission" date="2023-04" db="EMBL/GenBank/DDBJ databases">
        <authorList>
            <person name="Bu L."/>
            <person name="Lu L."/>
            <person name="Laidemitt M.R."/>
            <person name="Zhang S.M."/>
            <person name="Mutuku M."/>
            <person name="Mkoji G."/>
            <person name="Steinauer M."/>
            <person name="Loker E.S."/>
        </authorList>
    </citation>
    <scope>NUCLEOTIDE SEQUENCE</scope>
    <source>
        <strain evidence="4">KasaAsao</strain>
        <tissue evidence="4">Whole Snail</tissue>
    </source>
</reference>
<reference evidence="4" key="1">
    <citation type="journal article" date="2023" name="PLoS Negl. Trop. Dis.">
        <title>A genome sequence for Biomphalaria pfeifferi, the major vector snail for the human-infecting parasite Schistosoma mansoni.</title>
        <authorList>
            <person name="Bu L."/>
            <person name="Lu L."/>
            <person name="Laidemitt M.R."/>
            <person name="Zhang S.M."/>
            <person name="Mutuku M."/>
            <person name="Mkoji G."/>
            <person name="Steinauer M."/>
            <person name="Loker E.S."/>
        </authorList>
    </citation>
    <scope>NUCLEOTIDE SEQUENCE</scope>
    <source>
        <strain evidence="4">KasaAsao</strain>
    </source>
</reference>
<comment type="caution">
    <text evidence="4">The sequence shown here is derived from an EMBL/GenBank/DDBJ whole genome shotgun (WGS) entry which is preliminary data.</text>
</comment>
<dbReference type="SUPFAM" id="SSF49785">
    <property type="entry name" value="Galactose-binding domain-like"/>
    <property type="match status" value="1"/>
</dbReference>
<feature type="chain" id="PRO_5042006010" evidence="2">
    <location>
        <begin position="24"/>
        <end position="145"/>
    </location>
</feature>
<evidence type="ECO:0000256" key="2">
    <source>
        <dbReference type="SAM" id="SignalP"/>
    </source>
</evidence>
<evidence type="ECO:0000256" key="1">
    <source>
        <dbReference type="ARBA" id="ARBA00022801"/>
    </source>
</evidence>
<organism evidence="4 5">
    <name type="scientific">Biomphalaria pfeifferi</name>
    <name type="common">Bloodfluke planorb</name>
    <name type="synonym">Freshwater snail</name>
    <dbReference type="NCBI Taxonomy" id="112525"/>
    <lineage>
        <taxon>Eukaryota</taxon>
        <taxon>Metazoa</taxon>
        <taxon>Spiralia</taxon>
        <taxon>Lophotrochozoa</taxon>
        <taxon>Mollusca</taxon>
        <taxon>Gastropoda</taxon>
        <taxon>Heterobranchia</taxon>
        <taxon>Euthyneura</taxon>
        <taxon>Panpulmonata</taxon>
        <taxon>Hygrophila</taxon>
        <taxon>Lymnaeoidea</taxon>
        <taxon>Planorbidae</taxon>
        <taxon>Biomphalaria</taxon>
    </lineage>
</organism>
<evidence type="ECO:0000313" key="4">
    <source>
        <dbReference type="EMBL" id="KAK0058217.1"/>
    </source>
</evidence>
<gene>
    <name evidence="4" type="ORF">Bpfe_012218</name>
</gene>
<dbReference type="Gene3D" id="2.60.120.260">
    <property type="entry name" value="Galactose-binding domain-like"/>
    <property type="match status" value="1"/>
</dbReference>
<dbReference type="Proteomes" id="UP001233172">
    <property type="component" value="Unassembled WGS sequence"/>
</dbReference>
<dbReference type="EMBL" id="JASAOG010000049">
    <property type="protein sequence ID" value="KAK0058217.1"/>
    <property type="molecule type" value="Genomic_DNA"/>
</dbReference>
<sequence length="145" mass="15959">MADIMSRAFLTVLMASILVLVAPDMLINPDFENGINGWHSDGFTMSTDNTHVKHGVASVKCSGRTKKDQGPSQFVTLKPGGRYTFNGFIKLANDHGYQDVHVTVELRHSSGPNEYIRVSNHEHMSAADDWVHVGGNFIVPNNHGK</sequence>
<feature type="domain" description="CBM-cenC" evidence="3">
    <location>
        <begin position="25"/>
        <end position="142"/>
    </location>
</feature>
<evidence type="ECO:0000259" key="3">
    <source>
        <dbReference type="Pfam" id="PF02018"/>
    </source>
</evidence>
<keyword evidence="2" id="KW-0732">Signal</keyword>
<feature type="signal peptide" evidence="2">
    <location>
        <begin position="1"/>
        <end position="23"/>
    </location>
</feature>
<accession>A0AAD8FAW6</accession>
<protein>
    <submittedName>
        <fullName evidence="4">Endo-1 4-beta-xylanase A</fullName>
    </submittedName>
</protein>
<dbReference type="InterPro" id="IPR003305">
    <property type="entry name" value="CenC_carb-bd"/>
</dbReference>
<dbReference type="AlphaFoldDB" id="A0AAD8FAW6"/>
<keyword evidence="1" id="KW-0378">Hydrolase</keyword>
<dbReference type="GO" id="GO:0016798">
    <property type="term" value="F:hydrolase activity, acting on glycosyl bonds"/>
    <property type="evidence" value="ECO:0007669"/>
    <property type="project" value="InterPro"/>
</dbReference>
<dbReference type="Pfam" id="PF02018">
    <property type="entry name" value="CBM_4_9"/>
    <property type="match status" value="1"/>
</dbReference>
<proteinExistence type="predicted"/>
<keyword evidence="5" id="KW-1185">Reference proteome</keyword>
<dbReference type="InterPro" id="IPR008979">
    <property type="entry name" value="Galactose-bd-like_sf"/>
</dbReference>